<dbReference type="AlphaFoldDB" id="A0AAD8PQE0"/>
<comment type="caution">
    <text evidence="1">The sequence shown here is derived from an EMBL/GenBank/DDBJ whole genome shotgun (WGS) entry which is preliminary data.</text>
</comment>
<gene>
    <name evidence="1" type="ORF">LY79DRAFT_369896</name>
</gene>
<keyword evidence="2" id="KW-1185">Reference proteome</keyword>
<proteinExistence type="predicted"/>
<reference evidence="1" key="1">
    <citation type="submission" date="2021-06" db="EMBL/GenBank/DDBJ databases">
        <title>Comparative genomics, transcriptomics and evolutionary studies reveal genomic signatures of adaptation to plant cell wall in hemibiotrophic fungi.</title>
        <authorList>
            <consortium name="DOE Joint Genome Institute"/>
            <person name="Baroncelli R."/>
            <person name="Diaz J.F."/>
            <person name="Benocci T."/>
            <person name="Peng M."/>
            <person name="Battaglia E."/>
            <person name="Haridas S."/>
            <person name="Andreopoulos W."/>
            <person name="Labutti K."/>
            <person name="Pangilinan J."/>
            <person name="Floch G.L."/>
            <person name="Makela M.R."/>
            <person name="Henrissat B."/>
            <person name="Grigoriev I.V."/>
            <person name="Crouch J.A."/>
            <person name="De Vries R.P."/>
            <person name="Sukno S.A."/>
            <person name="Thon M.R."/>
        </authorList>
    </citation>
    <scope>NUCLEOTIDE SEQUENCE</scope>
    <source>
        <strain evidence="1">CBS 125086</strain>
    </source>
</reference>
<sequence>MCQPLASQTVSQNLVRGADSQPPTAQVSEAGGHHLFIQVLEYSNGDLRGQTSRPACQREKHSSECCQSVFRVRDFSVTKKKVGYELASRIVSAKGCSSARHLYHAVRKGHDRAFHATSIWILMKTVQQYRRQPRRSTNAFTAVIARLRYLTQEKNGSLVSVSGKAQTETSLLPPKLIPRCSNVPEEYPAARAHSRLNGPHRSMGI</sequence>
<dbReference type="GeneID" id="85437062"/>
<evidence type="ECO:0000313" key="1">
    <source>
        <dbReference type="EMBL" id="KAK1574336.1"/>
    </source>
</evidence>
<organism evidence="1 2">
    <name type="scientific">Colletotrichum navitas</name>
    <dbReference type="NCBI Taxonomy" id="681940"/>
    <lineage>
        <taxon>Eukaryota</taxon>
        <taxon>Fungi</taxon>
        <taxon>Dikarya</taxon>
        <taxon>Ascomycota</taxon>
        <taxon>Pezizomycotina</taxon>
        <taxon>Sordariomycetes</taxon>
        <taxon>Hypocreomycetidae</taxon>
        <taxon>Glomerellales</taxon>
        <taxon>Glomerellaceae</taxon>
        <taxon>Colletotrichum</taxon>
        <taxon>Colletotrichum graminicola species complex</taxon>
    </lineage>
</organism>
<dbReference type="RefSeq" id="XP_060409873.1">
    <property type="nucleotide sequence ID" value="XM_060552822.1"/>
</dbReference>
<dbReference type="Proteomes" id="UP001230504">
    <property type="component" value="Unassembled WGS sequence"/>
</dbReference>
<accession>A0AAD8PQE0</accession>
<protein>
    <submittedName>
        <fullName evidence="1">Uncharacterized protein</fullName>
    </submittedName>
</protein>
<evidence type="ECO:0000313" key="2">
    <source>
        <dbReference type="Proteomes" id="UP001230504"/>
    </source>
</evidence>
<name>A0AAD8PQE0_9PEZI</name>
<dbReference type="EMBL" id="JAHLJV010000077">
    <property type="protein sequence ID" value="KAK1574336.1"/>
    <property type="molecule type" value="Genomic_DNA"/>
</dbReference>